<reference evidence="1 2" key="1">
    <citation type="submission" date="2006-02" db="EMBL/GenBank/DDBJ databases">
        <authorList>
            <person name="Moran M.A."/>
            <person name="Kjelleberg S."/>
            <person name="Egan S."/>
            <person name="Saunders N."/>
            <person name="Thomas T."/>
            <person name="Ferriera S."/>
            <person name="Johnson J."/>
            <person name="Kravitz S."/>
            <person name="Halpern A."/>
            <person name="Remington K."/>
            <person name="Beeson K."/>
            <person name="Tran B."/>
            <person name="Rogers Y.-H."/>
            <person name="Friedman R."/>
            <person name="Venter J.C."/>
        </authorList>
    </citation>
    <scope>NUCLEOTIDE SEQUENCE [LARGE SCALE GENOMIC DNA]</scope>
    <source>
        <strain evidence="1 2">D2</strain>
    </source>
</reference>
<comment type="caution">
    <text evidence="1">The sequence shown here is derived from an EMBL/GenBank/DDBJ whole genome shotgun (WGS) entry which is preliminary data.</text>
</comment>
<keyword evidence="2" id="KW-1185">Reference proteome</keyword>
<accession>A4C4N9</accession>
<sequence>MAYSFKLFWIVYMLTCLIKLCLVESQREGAHWPLFLGEGFH</sequence>
<protein>
    <submittedName>
        <fullName evidence="1">Uncharacterized protein</fullName>
    </submittedName>
</protein>
<proteinExistence type="predicted"/>
<dbReference type="Proteomes" id="UP000006201">
    <property type="component" value="Unassembled WGS sequence"/>
</dbReference>
<evidence type="ECO:0000313" key="1">
    <source>
        <dbReference type="EMBL" id="EAR30521.1"/>
    </source>
</evidence>
<dbReference type="AlphaFoldDB" id="A4C4N9"/>
<gene>
    <name evidence="1" type="ORF">PTD2_03091</name>
</gene>
<dbReference type="HOGENOM" id="CLU_3275449_0_0_6"/>
<organism evidence="1 2">
    <name type="scientific">Pseudoalteromonas tunicata D2</name>
    <dbReference type="NCBI Taxonomy" id="87626"/>
    <lineage>
        <taxon>Bacteria</taxon>
        <taxon>Pseudomonadati</taxon>
        <taxon>Pseudomonadota</taxon>
        <taxon>Gammaproteobacteria</taxon>
        <taxon>Alteromonadales</taxon>
        <taxon>Pseudoalteromonadaceae</taxon>
        <taxon>Pseudoalteromonas</taxon>
    </lineage>
</organism>
<dbReference type="EMBL" id="AAOH01000001">
    <property type="protein sequence ID" value="EAR30521.1"/>
    <property type="molecule type" value="Genomic_DNA"/>
</dbReference>
<evidence type="ECO:0000313" key="2">
    <source>
        <dbReference type="Proteomes" id="UP000006201"/>
    </source>
</evidence>
<name>A4C4N9_9GAMM</name>